<dbReference type="EMBL" id="VKKU01000001">
    <property type="protein sequence ID" value="TSB05249.1"/>
    <property type="molecule type" value="Genomic_DNA"/>
</dbReference>
<evidence type="ECO:0000313" key="2">
    <source>
        <dbReference type="Proteomes" id="UP000320160"/>
    </source>
</evidence>
<sequence>MRITSLSHNRRVLIFYTKTAKMCQDIDKVAGRCEMTMTEKDGFTVYGKQQLSLPVLLSVPHAGRDYPEIVFQSLRLPRESLIRLEDRYADLLLRASVGSGIPAIVAHKARAWIDLNRDERDLDVEMVRSANAADYPAPGLKQRGGLGLVPRRLAGDGDIWKCQFEMADINARIESYHRPYHAEIDELLKLMHAKFGVAILLDLHSMPPIRQSQSGTPPQFVVGDRFGQSCSSPFSELLVEQIRLSGYRAALNHPYSGEHILRRHARPRSNVHALQLEVDRSLYLDSNLREPTHLLGSISLLVANLARALAKQALGSSTLIAAE</sequence>
<dbReference type="OrthoDB" id="9802050at2"/>
<dbReference type="Gene3D" id="3.40.630.40">
    <property type="entry name" value="Zn-dependent exopeptidases"/>
    <property type="match status" value="1"/>
</dbReference>
<reference evidence="1 2" key="1">
    <citation type="submission" date="2019-07" db="EMBL/GenBank/DDBJ databases">
        <authorList>
            <person name="Park M."/>
        </authorList>
    </citation>
    <scope>NUCLEOTIDE SEQUENCE [LARGE SCALE GENOMIC DNA]</scope>
    <source>
        <strain evidence="1 2">KCTC32445</strain>
    </source>
</reference>
<dbReference type="InterPro" id="IPR007709">
    <property type="entry name" value="N-FG_amidohydro"/>
</dbReference>
<dbReference type="SUPFAM" id="SSF53187">
    <property type="entry name" value="Zn-dependent exopeptidases"/>
    <property type="match status" value="1"/>
</dbReference>
<dbReference type="AlphaFoldDB" id="A0A553WKK2"/>
<gene>
    <name evidence="1" type="ORF">FOM92_07740</name>
</gene>
<protein>
    <submittedName>
        <fullName evidence="1">N-formylglutamate amidohydrolase</fullName>
    </submittedName>
</protein>
<name>A0A553WKK2_9SPHN</name>
<keyword evidence="1" id="KW-0378">Hydrolase</keyword>
<evidence type="ECO:0000313" key="1">
    <source>
        <dbReference type="EMBL" id="TSB05249.1"/>
    </source>
</evidence>
<organism evidence="1 2">
    <name type="scientific">Sphingorhabdus contaminans</name>
    <dbReference type="NCBI Taxonomy" id="1343899"/>
    <lineage>
        <taxon>Bacteria</taxon>
        <taxon>Pseudomonadati</taxon>
        <taxon>Pseudomonadota</taxon>
        <taxon>Alphaproteobacteria</taxon>
        <taxon>Sphingomonadales</taxon>
        <taxon>Sphingomonadaceae</taxon>
        <taxon>Sphingorhabdus</taxon>
    </lineage>
</organism>
<dbReference type="Proteomes" id="UP000320160">
    <property type="component" value="Unassembled WGS sequence"/>
</dbReference>
<dbReference type="GO" id="GO:0016787">
    <property type="term" value="F:hydrolase activity"/>
    <property type="evidence" value="ECO:0007669"/>
    <property type="project" value="UniProtKB-KW"/>
</dbReference>
<keyword evidence="2" id="KW-1185">Reference proteome</keyword>
<dbReference type="Pfam" id="PF05013">
    <property type="entry name" value="FGase"/>
    <property type="match status" value="1"/>
</dbReference>
<accession>A0A553WKK2</accession>
<proteinExistence type="predicted"/>
<comment type="caution">
    <text evidence="1">The sequence shown here is derived from an EMBL/GenBank/DDBJ whole genome shotgun (WGS) entry which is preliminary data.</text>
</comment>